<feature type="transmembrane region" description="Helical" evidence="5">
    <location>
        <begin position="608"/>
        <end position="625"/>
    </location>
</feature>
<dbReference type="Pfam" id="PF00083">
    <property type="entry name" value="Sugar_tr"/>
    <property type="match status" value="2"/>
</dbReference>
<dbReference type="AlphaFoldDB" id="A0A8J4YGP2"/>
<gene>
    <name evidence="6" type="primary">Orct_13</name>
    <name evidence="6" type="ORF">GWK47_047320</name>
</gene>
<dbReference type="Proteomes" id="UP000770661">
    <property type="component" value="Unassembled WGS sequence"/>
</dbReference>
<dbReference type="EMBL" id="JACEEZ010011950">
    <property type="protein sequence ID" value="KAG0721010.1"/>
    <property type="molecule type" value="Genomic_DNA"/>
</dbReference>
<proteinExistence type="predicted"/>
<keyword evidence="4 5" id="KW-0472">Membrane</keyword>
<protein>
    <submittedName>
        <fullName evidence="6">Organic cation transporter protein</fullName>
    </submittedName>
</protein>
<dbReference type="SUPFAM" id="SSF103473">
    <property type="entry name" value="MFS general substrate transporter"/>
    <property type="match status" value="2"/>
</dbReference>
<evidence type="ECO:0000256" key="3">
    <source>
        <dbReference type="ARBA" id="ARBA00022989"/>
    </source>
</evidence>
<dbReference type="PANTHER" id="PTHR24064">
    <property type="entry name" value="SOLUTE CARRIER FAMILY 22 MEMBER"/>
    <property type="match status" value="1"/>
</dbReference>
<evidence type="ECO:0000256" key="1">
    <source>
        <dbReference type="ARBA" id="ARBA00004141"/>
    </source>
</evidence>
<sequence length="843" mass="92017">MVGPPVKTGSGARLPRPRPLPLRIHLVKHQRPQQSGFTPGKSTTDRILALRVLVERRRELRQGMLAAYVDLKKAFDSVHLIFAESLEVLVMALEALHEEAKPLGLEVSWLKTKSSKEGKREKCFMYDYNYTLVAALGYQGAAASAQDTPVLVPCYARTFNRSQYQSTVTTEWDLVCERRVLYSTTQAAVQVGKLVGYFFLGFLIDIFGRRKVVLVCSVFSIATSFGCAISSSVELYIFLRMAINVANSGVYLGTYVLPLRVLVERRREFRQGMLAAYVDLKKAFDSVHLIFAESLEVLMMALEALHGEAKPLGLEVSWLKTKVQVFGDLLGEAVQTCGTSMAKLSTKWAAGKGSAVLGRVAKTPAGLAQARSRAVRFNRVVDPGNIYAIREILPFESDFGNVGRGLMAAPGWDGVAVSCNGIIILSQKVKEDIRAVGPFGVIDWAKTREDGNCSSSGVKSYVGRDAEGVAIEVCKVEQCGSLGLGVNSHQAGPVGVGTECNLANLPLEACRETLLPESPRWLIAQGRHPEALQVLKGAARVNRRPLPPDPSLLAAMQRLYSKVANETDGASAVKTKEASRCGFAAQWVAGMVKDYLSVVLVKELRPRVLVVFFCWFAAALVYYGVSLNATNISVNVYLYAFIGGVLEVPSYVLLWPLIAYLGRVKALVLLYLTCTFAILILALFIFFYPDAPSGLIMFFSLSGKMAITAALTLIWMFTSELFPTKYRSRVTGQASVAARVGSISSPYINDILGELVVWAPSAVFCIISFLAAGLSYLLPETKGRGMPEGCIIEDETNTGGSVNQAYLTDTESQFKEIPINSRNSDASQLDIKKDSMEVTDTAI</sequence>
<comment type="subcellular location">
    <subcellularLocation>
        <location evidence="1">Membrane</location>
        <topology evidence="1">Multi-pass membrane protein</topology>
    </subcellularLocation>
</comment>
<comment type="caution">
    <text evidence="6">The sequence shown here is derived from an EMBL/GenBank/DDBJ whole genome shotgun (WGS) entry which is preliminary data.</text>
</comment>
<keyword evidence="2 5" id="KW-0812">Transmembrane</keyword>
<reference evidence="6" key="1">
    <citation type="submission" date="2020-07" db="EMBL/GenBank/DDBJ databases">
        <title>The High-quality genome of the commercially important snow crab, Chionoecetes opilio.</title>
        <authorList>
            <person name="Jeong J.-H."/>
            <person name="Ryu S."/>
        </authorList>
    </citation>
    <scope>NUCLEOTIDE SEQUENCE</scope>
    <source>
        <strain evidence="6">MADBK_172401_WGS</strain>
        <tissue evidence="6">Digestive gland</tissue>
    </source>
</reference>
<dbReference type="GO" id="GO:0022857">
    <property type="term" value="F:transmembrane transporter activity"/>
    <property type="evidence" value="ECO:0007669"/>
    <property type="project" value="InterPro"/>
</dbReference>
<keyword evidence="7" id="KW-1185">Reference proteome</keyword>
<dbReference type="GO" id="GO:0016020">
    <property type="term" value="C:membrane"/>
    <property type="evidence" value="ECO:0007669"/>
    <property type="project" value="UniProtKB-SubCell"/>
</dbReference>
<evidence type="ECO:0000256" key="5">
    <source>
        <dbReference type="SAM" id="Phobius"/>
    </source>
</evidence>
<feature type="transmembrane region" description="Helical" evidence="5">
    <location>
        <begin position="755"/>
        <end position="778"/>
    </location>
</feature>
<dbReference type="InterPro" id="IPR036259">
    <property type="entry name" value="MFS_trans_sf"/>
</dbReference>
<accession>A0A8J4YGP2</accession>
<dbReference type="InterPro" id="IPR005828">
    <property type="entry name" value="MFS_sugar_transport-like"/>
</dbReference>
<keyword evidence="3 5" id="KW-1133">Transmembrane helix</keyword>
<feature type="transmembrane region" description="Helical" evidence="5">
    <location>
        <begin position="694"/>
        <end position="718"/>
    </location>
</feature>
<evidence type="ECO:0000313" key="7">
    <source>
        <dbReference type="Proteomes" id="UP000770661"/>
    </source>
</evidence>
<evidence type="ECO:0000256" key="2">
    <source>
        <dbReference type="ARBA" id="ARBA00022692"/>
    </source>
</evidence>
<evidence type="ECO:0000313" key="6">
    <source>
        <dbReference type="EMBL" id="KAG0721010.1"/>
    </source>
</evidence>
<organism evidence="6 7">
    <name type="scientific">Chionoecetes opilio</name>
    <name type="common">Atlantic snow crab</name>
    <name type="synonym">Cancer opilio</name>
    <dbReference type="NCBI Taxonomy" id="41210"/>
    <lineage>
        <taxon>Eukaryota</taxon>
        <taxon>Metazoa</taxon>
        <taxon>Ecdysozoa</taxon>
        <taxon>Arthropoda</taxon>
        <taxon>Crustacea</taxon>
        <taxon>Multicrustacea</taxon>
        <taxon>Malacostraca</taxon>
        <taxon>Eumalacostraca</taxon>
        <taxon>Eucarida</taxon>
        <taxon>Decapoda</taxon>
        <taxon>Pleocyemata</taxon>
        <taxon>Brachyura</taxon>
        <taxon>Eubrachyura</taxon>
        <taxon>Majoidea</taxon>
        <taxon>Majidae</taxon>
        <taxon>Chionoecetes</taxon>
    </lineage>
</organism>
<name>A0A8J4YGP2_CHIOP</name>
<dbReference type="Gene3D" id="1.20.1250.20">
    <property type="entry name" value="MFS general substrate transporter like domains"/>
    <property type="match status" value="2"/>
</dbReference>
<dbReference type="OrthoDB" id="2544694at2759"/>
<evidence type="ECO:0000256" key="4">
    <source>
        <dbReference type="ARBA" id="ARBA00023136"/>
    </source>
</evidence>
<feature type="transmembrane region" description="Helical" evidence="5">
    <location>
        <begin position="637"/>
        <end position="661"/>
    </location>
</feature>
<feature type="transmembrane region" description="Helical" evidence="5">
    <location>
        <begin position="668"/>
        <end position="688"/>
    </location>
</feature>